<evidence type="ECO:0000313" key="2">
    <source>
        <dbReference type="Proteomes" id="UP000789525"/>
    </source>
</evidence>
<sequence>MNRSVEEISNDPLVIQRVIVGPDLTPERFVEKVKARSLNRSTLAKDIFDIVVREEVANEVDPGVLRFVSTKLWMKANSQVKRDYKGWYTQTIEKMNFRQFPGAQDPCVSSNNPLVQNFLENMNYGNISPPALDDPLRILDHFKYRVRKMNAKIILELNVLQEAKRLRVNDRNVTNEVICIIWKRATTRDIYLWKQVSENAKSHVTVKFPLMRIEANAKHFNGEAGNFETTLK</sequence>
<reference evidence="1" key="1">
    <citation type="submission" date="2021-06" db="EMBL/GenBank/DDBJ databases">
        <authorList>
            <person name="Kallberg Y."/>
            <person name="Tangrot J."/>
            <person name="Rosling A."/>
        </authorList>
    </citation>
    <scope>NUCLEOTIDE SEQUENCE</scope>
    <source>
        <strain evidence="1">CL356</strain>
    </source>
</reference>
<evidence type="ECO:0000313" key="1">
    <source>
        <dbReference type="EMBL" id="CAG8540119.1"/>
    </source>
</evidence>
<comment type="caution">
    <text evidence="1">The sequence shown here is derived from an EMBL/GenBank/DDBJ whole genome shotgun (WGS) entry which is preliminary data.</text>
</comment>
<dbReference type="Proteomes" id="UP000789525">
    <property type="component" value="Unassembled WGS sequence"/>
</dbReference>
<name>A0ACA9LQ51_9GLOM</name>
<accession>A0ACA9LQ51</accession>
<protein>
    <submittedName>
        <fullName evidence="1">5360_t:CDS:1</fullName>
    </submittedName>
</protein>
<proteinExistence type="predicted"/>
<gene>
    <name evidence="1" type="ORF">ACOLOM_LOCUS4439</name>
</gene>
<organism evidence="1 2">
    <name type="scientific">Acaulospora colombiana</name>
    <dbReference type="NCBI Taxonomy" id="27376"/>
    <lineage>
        <taxon>Eukaryota</taxon>
        <taxon>Fungi</taxon>
        <taxon>Fungi incertae sedis</taxon>
        <taxon>Mucoromycota</taxon>
        <taxon>Glomeromycotina</taxon>
        <taxon>Glomeromycetes</taxon>
        <taxon>Diversisporales</taxon>
        <taxon>Acaulosporaceae</taxon>
        <taxon>Acaulospora</taxon>
    </lineage>
</organism>
<keyword evidence="2" id="KW-1185">Reference proteome</keyword>
<dbReference type="EMBL" id="CAJVPT010007313">
    <property type="protein sequence ID" value="CAG8540119.1"/>
    <property type="molecule type" value="Genomic_DNA"/>
</dbReference>